<dbReference type="STRING" id="35622.SAMN04489764_0632"/>
<keyword evidence="2" id="KW-1185">Reference proteome</keyword>
<evidence type="ECO:0008006" key="3">
    <source>
        <dbReference type="Google" id="ProtNLM"/>
    </source>
</evidence>
<evidence type="ECO:0000313" key="2">
    <source>
        <dbReference type="Proteomes" id="UP000217103"/>
    </source>
</evidence>
<evidence type="ECO:0000313" key="1">
    <source>
        <dbReference type="EMBL" id="SDQ42551.1"/>
    </source>
</evidence>
<dbReference type="AlphaFoldDB" id="A0A1H1ASQ6"/>
<gene>
    <name evidence="1" type="ORF">SAMN04489764_0632</name>
</gene>
<dbReference type="RefSeq" id="WP_093257587.1">
    <property type="nucleotide sequence ID" value="NZ_FNKK01000002.1"/>
</dbReference>
<dbReference type="EMBL" id="FNKK01000002">
    <property type="protein sequence ID" value="SDQ42551.1"/>
    <property type="molecule type" value="Genomic_DNA"/>
</dbReference>
<proteinExistence type="predicted"/>
<dbReference type="Proteomes" id="UP000217103">
    <property type="component" value="Unassembled WGS sequence"/>
</dbReference>
<organism evidence="1 2">
    <name type="scientific">Thermostaphylospora chromogena</name>
    <dbReference type="NCBI Taxonomy" id="35622"/>
    <lineage>
        <taxon>Bacteria</taxon>
        <taxon>Bacillati</taxon>
        <taxon>Actinomycetota</taxon>
        <taxon>Actinomycetes</taxon>
        <taxon>Streptosporangiales</taxon>
        <taxon>Thermomonosporaceae</taxon>
        <taxon>Thermostaphylospora</taxon>
    </lineage>
</organism>
<reference evidence="1 2" key="1">
    <citation type="submission" date="2016-10" db="EMBL/GenBank/DDBJ databases">
        <authorList>
            <person name="de Groot N.N."/>
        </authorList>
    </citation>
    <scope>NUCLEOTIDE SEQUENCE [LARGE SCALE GENOMIC DNA]</scope>
    <source>
        <strain evidence="1 2">DSM 43794</strain>
    </source>
</reference>
<protein>
    <recommendedName>
        <fullName evidence="3">WXG100 family type VII secretion target</fullName>
    </recommendedName>
</protein>
<dbReference type="OrthoDB" id="3534939at2"/>
<accession>A0A1H1ASQ6</accession>
<name>A0A1H1ASQ6_9ACTN</name>
<sequence>MFQINYINIHPETVARGLSKFTTTAAELETEWKAATEELRRLMDAAPWGSDAPGVAFRNAYMLGDGPNYNCDKGDRCVGNLTALGSLVRKSVENARGMDADQAEELRRLLEI</sequence>